<dbReference type="GO" id="GO:0043565">
    <property type="term" value="F:sequence-specific DNA binding"/>
    <property type="evidence" value="ECO:0007669"/>
    <property type="project" value="InterPro"/>
</dbReference>
<dbReference type="STRING" id="263820.PTO1201"/>
<evidence type="ECO:0000259" key="4">
    <source>
        <dbReference type="PROSITE" id="PS50956"/>
    </source>
</evidence>
<dbReference type="PANTHER" id="PTHR43413:SF4">
    <property type="entry name" value="HTH-TYPE TRANSCRIPTIONAL REGULATOR LYSM"/>
    <property type="match status" value="1"/>
</dbReference>
<keyword evidence="1" id="KW-0805">Transcription regulation</keyword>
<evidence type="ECO:0000256" key="2">
    <source>
        <dbReference type="ARBA" id="ARBA00023125"/>
    </source>
</evidence>
<dbReference type="eggNOG" id="arCOG01580">
    <property type="taxonomic scope" value="Archaea"/>
</dbReference>
<dbReference type="InterPro" id="IPR000485">
    <property type="entry name" value="AsnC-type_HTH_dom"/>
</dbReference>
<accession>A0A8G2FX75</accession>
<dbReference type="PANTHER" id="PTHR43413">
    <property type="entry name" value="TRANSCRIPTIONAL REGULATOR, ASNC FAMILY"/>
    <property type="match status" value="1"/>
</dbReference>
<reference evidence="5" key="2">
    <citation type="submission" date="2004-02" db="EMBL/GenBank/DDBJ databases">
        <authorList>
            <person name="Fuetterer O."/>
            <person name="Angelov A."/>
            <person name="Liesegang H."/>
            <person name="Gottschalk G."/>
            <person name="Schleper C."/>
            <person name="Schepers B."/>
            <person name="Dock C."/>
            <person name="Antranikian G."/>
            <person name="Liebl W."/>
        </authorList>
    </citation>
    <scope>NUCLEOTIDE SEQUENCE</scope>
    <source>
        <strain evidence="5">DSM 9790</strain>
    </source>
</reference>
<dbReference type="EMBL" id="AE017261">
    <property type="protein sequence ID" value="AAT43786.1"/>
    <property type="molecule type" value="Genomic_DNA"/>
</dbReference>
<proteinExistence type="predicted"/>
<evidence type="ECO:0000313" key="5">
    <source>
        <dbReference type="EMBL" id="AAT43786.1"/>
    </source>
</evidence>
<dbReference type="InParanoid" id="Q6KZR6"/>
<name>Q6KZR6_PICTO</name>
<dbReference type="AlphaFoldDB" id="Q6KZR6"/>
<evidence type="ECO:0000313" key="6">
    <source>
        <dbReference type="EMBL" id="SMD31147.1"/>
    </source>
</evidence>
<dbReference type="InterPro" id="IPR050684">
    <property type="entry name" value="HTH-Siroheme_Decarb"/>
</dbReference>
<keyword evidence="8" id="KW-1185">Reference proteome</keyword>
<dbReference type="EMBL" id="FWYE01000002">
    <property type="protein sequence ID" value="SMD31147.1"/>
    <property type="molecule type" value="Genomic_DNA"/>
</dbReference>
<dbReference type="InterPro" id="IPR019888">
    <property type="entry name" value="Tscrpt_reg_AsnC-like"/>
</dbReference>
<reference evidence="5 7" key="1">
    <citation type="journal article" date="2004" name="Proc. Natl. Acad. Sci. U.S.A.">
        <title>Genome sequence of Picrophilus torridus and its implications for life around pH 0.</title>
        <authorList>
            <person name="Futterer O."/>
            <person name="Angelov A."/>
            <person name="Liesegang H."/>
            <person name="Gottschalk G."/>
            <person name="Schleper C."/>
            <person name="Schepers B."/>
            <person name="Dock C."/>
            <person name="Antranikian G."/>
            <person name="Liebl W."/>
        </authorList>
    </citation>
    <scope>NUCLEOTIDE SEQUENCE [LARGE SCALE GENOMIC DNA]</scope>
    <source>
        <strain evidence="7">ATCC 700027 / DSM 9790 / JCM 10055 / NBRC 100828</strain>
        <strain evidence="5">DSM 9790</strain>
    </source>
</reference>
<dbReference type="InterPro" id="IPR011008">
    <property type="entry name" value="Dimeric_a/b-barrel"/>
</dbReference>
<dbReference type="Proteomes" id="UP000192315">
    <property type="component" value="Unassembled WGS sequence"/>
</dbReference>
<dbReference type="Gene3D" id="1.10.10.10">
    <property type="entry name" value="Winged helix-like DNA-binding domain superfamily/Winged helix DNA-binding domain"/>
    <property type="match status" value="1"/>
</dbReference>
<sequence>MDDKDKKIIEMLIKNSRTSNMDIARQLNVSEGTIRKRIEKLVNDGIITKFTIETTSSVDAIVLIKVDPSLAGSVIKTLKAEYNDIYEYSGSVDIAVRLRCTSLDELNSEVDSIRNIHGVINTDTLIRLK</sequence>
<dbReference type="InterPro" id="IPR019885">
    <property type="entry name" value="Tscrpt_reg_HTH_AsnC-type_CS"/>
</dbReference>
<dbReference type="PaxDb" id="263820-PTO1201"/>
<dbReference type="InterPro" id="IPR011991">
    <property type="entry name" value="ArsR-like_HTH"/>
</dbReference>
<dbReference type="RefSeq" id="WP_011178002.1">
    <property type="nucleotide sequence ID" value="NC_005877.1"/>
</dbReference>
<dbReference type="Proteomes" id="UP000000438">
    <property type="component" value="Chromosome"/>
</dbReference>
<dbReference type="Pfam" id="PF01037">
    <property type="entry name" value="AsnC_trans_reg"/>
    <property type="match status" value="1"/>
</dbReference>
<dbReference type="OrthoDB" id="14434at2157"/>
<dbReference type="PROSITE" id="PS50956">
    <property type="entry name" value="HTH_ASNC_2"/>
    <property type="match status" value="1"/>
</dbReference>
<dbReference type="HOGENOM" id="CLU_091233_5_3_2"/>
<dbReference type="KEGG" id="pto:PTO1201"/>
<dbReference type="InterPro" id="IPR019887">
    <property type="entry name" value="Tscrpt_reg_AsnC/Lrp_C"/>
</dbReference>
<dbReference type="GeneID" id="2844846"/>
<keyword evidence="2" id="KW-0238">DNA-binding</keyword>
<evidence type="ECO:0000256" key="1">
    <source>
        <dbReference type="ARBA" id="ARBA00023015"/>
    </source>
</evidence>
<dbReference type="SUPFAM" id="SSF54909">
    <property type="entry name" value="Dimeric alpha+beta barrel"/>
    <property type="match status" value="1"/>
</dbReference>
<organism evidence="5 7">
    <name type="scientific">Picrophilus torridus (strain ATCC 700027 / DSM 9790 / JCM 10055 / NBRC 100828 / KAW 2/3)</name>
    <dbReference type="NCBI Taxonomy" id="1122961"/>
    <lineage>
        <taxon>Archaea</taxon>
        <taxon>Methanobacteriati</taxon>
        <taxon>Thermoplasmatota</taxon>
        <taxon>Thermoplasmata</taxon>
        <taxon>Thermoplasmatales</taxon>
        <taxon>Picrophilaceae</taxon>
        <taxon>Picrophilus</taxon>
    </lineage>
</organism>
<evidence type="ECO:0000313" key="8">
    <source>
        <dbReference type="Proteomes" id="UP000192315"/>
    </source>
</evidence>
<dbReference type="InterPro" id="IPR036388">
    <property type="entry name" value="WH-like_DNA-bd_sf"/>
</dbReference>
<feature type="domain" description="HTH asnC-type" evidence="4">
    <location>
        <begin position="1"/>
        <end position="62"/>
    </location>
</feature>
<evidence type="ECO:0000256" key="3">
    <source>
        <dbReference type="ARBA" id="ARBA00023163"/>
    </source>
</evidence>
<evidence type="ECO:0000313" key="7">
    <source>
        <dbReference type="Proteomes" id="UP000000438"/>
    </source>
</evidence>
<dbReference type="Gene3D" id="3.30.70.920">
    <property type="match status" value="1"/>
</dbReference>
<keyword evidence="3" id="KW-0804">Transcription</keyword>
<accession>Q6KZR6</accession>
<protein>
    <submittedName>
        <fullName evidence="6">Transcriptional regulator, AsnC family</fullName>
    </submittedName>
    <submittedName>
        <fullName evidence="5">Transcriptional regulatory protein, AsnC family</fullName>
    </submittedName>
</protein>
<dbReference type="SMART" id="SM00344">
    <property type="entry name" value="HTH_ASNC"/>
    <property type="match status" value="1"/>
</dbReference>
<dbReference type="CDD" id="cd00090">
    <property type="entry name" value="HTH_ARSR"/>
    <property type="match status" value="1"/>
</dbReference>
<gene>
    <name evidence="5" type="ordered locus">PTO1201</name>
    <name evidence="6" type="ORF">SAMN02745355_1068</name>
</gene>
<dbReference type="Pfam" id="PF13412">
    <property type="entry name" value="HTH_24"/>
    <property type="match status" value="1"/>
</dbReference>
<reference evidence="6 8" key="3">
    <citation type="submission" date="2017-04" db="EMBL/GenBank/DDBJ databases">
        <authorList>
            <person name="Varghese N."/>
            <person name="Submissions S."/>
        </authorList>
    </citation>
    <scope>NUCLEOTIDE SEQUENCE [LARGE SCALE GENOMIC DNA]</scope>
    <source>
        <strain evidence="6 8">DSM 9789</strain>
    </source>
</reference>
<dbReference type="SUPFAM" id="SSF46785">
    <property type="entry name" value="Winged helix' DNA-binding domain"/>
    <property type="match status" value="1"/>
</dbReference>
<dbReference type="InterPro" id="IPR036390">
    <property type="entry name" value="WH_DNA-bd_sf"/>
</dbReference>
<dbReference type="PROSITE" id="PS00519">
    <property type="entry name" value="HTH_ASNC_1"/>
    <property type="match status" value="1"/>
</dbReference>
<dbReference type="PRINTS" id="PR00033">
    <property type="entry name" value="HTHASNC"/>
</dbReference>